<dbReference type="Gene3D" id="1.20.58.340">
    <property type="entry name" value="Magnesium transport protein CorA, transmembrane region"/>
    <property type="match status" value="1"/>
</dbReference>
<gene>
    <name evidence="15" type="ORF">ETB97_001036</name>
</gene>
<dbReference type="GO" id="GO:0003954">
    <property type="term" value="F:NADH dehydrogenase activity"/>
    <property type="evidence" value="ECO:0007669"/>
    <property type="project" value="InterPro"/>
</dbReference>
<dbReference type="SUPFAM" id="SSF51905">
    <property type="entry name" value="FAD/NAD(P)-binding domain"/>
    <property type="match status" value="2"/>
</dbReference>
<dbReference type="InterPro" id="IPR045863">
    <property type="entry name" value="CorA_TM1_TM2"/>
</dbReference>
<keyword evidence="5" id="KW-0274">FAD</keyword>
<feature type="region of interest" description="Disordered" evidence="11">
    <location>
        <begin position="822"/>
        <end position="842"/>
    </location>
</feature>
<dbReference type="InterPro" id="IPR002523">
    <property type="entry name" value="MgTranspt_CorA/ZnTranspt_ZntB"/>
</dbReference>
<dbReference type="GO" id="GO:0046873">
    <property type="term" value="F:metal ion transmembrane transporter activity"/>
    <property type="evidence" value="ECO:0007669"/>
    <property type="project" value="InterPro"/>
</dbReference>
<dbReference type="PROSITE" id="PS50088">
    <property type="entry name" value="ANK_REPEAT"/>
    <property type="match status" value="6"/>
</dbReference>
<evidence type="ECO:0000256" key="7">
    <source>
        <dbReference type="ARBA" id="ARBA00023002"/>
    </source>
</evidence>
<comment type="similarity">
    <text evidence="2">Belongs to the NADH dehydrogenase family.</text>
</comment>
<evidence type="ECO:0000256" key="12">
    <source>
        <dbReference type="SAM" id="Phobius"/>
    </source>
</evidence>
<feature type="compositionally biased region" description="Acidic residues" evidence="11">
    <location>
        <begin position="832"/>
        <end position="842"/>
    </location>
</feature>
<feature type="compositionally biased region" description="Basic residues" evidence="11">
    <location>
        <begin position="553"/>
        <end position="563"/>
    </location>
</feature>
<dbReference type="SUPFAM" id="SSF48403">
    <property type="entry name" value="Ankyrin repeat"/>
    <property type="match status" value="1"/>
</dbReference>
<dbReference type="GO" id="GO:0005739">
    <property type="term" value="C:mitochondrion"/>
    <property type="evidence" value="ECO:0007669"/>
    <property type="project" value="TreeGrafter"/>
</dbReference>
<dbReference type="PANTHER" id="PTHR43706">
    <property type="entry name" value="NADH DEHYDROGENASE"/>
    <property type="match status" value="1"/>
</dbReference>
<dbReference type="Gene3D" id="3.50.50.100">
    <property type="match status" value="1"/>
</dbReference>
<evidence type="ECO:0000259" key="14">
    <source>
        <dbReference type="Pfam" id="PF22366"/>
    </source>
</evidence>
<evidence type="ECO:0000256" key="9">
    <source>
        <dbReference type="ARBA" id="ARBA00023136"/>
    </source>
</evidence>
<feature type="repeat" description="ANK" evidence="10">
    <location>
        <begin position="267"/>
        <end position="299"/>
    </location>
</feature>
<feature type="repeat" description="ANK" evidence="10">
    <location>
        <begin position="91"/>
        <end position="123"/>
    </location>
</feature>
<evidence type="ECO:0000259" key="13">
    <source>
        <dbReference type="Pfam" id="PF07992"/>
    </source>
</evidence>
<feature type="region of interest" description="Disordered" evidence="11">
    <location>
        <begin position="487"/>
        <end position="590"/>
    </location>
</feature>
<evidence type="ECO:0000256" key="8">
    <source>
        <dbReference type="ARBA" id="ARBA00023027"/>
    </source>
</evidence>
<comment type="caution">
    <text evidence="15">The sequence shown here is derived from an EMBL/GenBank/DDBJ whole genome shotgun (WGS) entry which is preliminary data.</text>
</comment>
<evidence type="ECO:0000256" key="1">
    <source>
        <dbReference type="ARBA" id="ARBA00004141"/>
    </source>
</evidence>
<dbReference type="InterPro" id="IPR036188">
    <property type="entry name" value="FAD/NAD-bd_sf"/>
</dbReference>
<comment type="subcellular location">
    <subcellularLocation>
        <location evidence="1">Membrane</location>
        <topology evidence="1">Multi-pass membrane protein</topology>
    </subcellularLocation>
</comment>
<dbReference type="InterPro" id="IPR054585">
    <property type="entry name" value="NDH2-like_C"/>
</dbReference>
<evidence type="ECO:0000256" key="10">
    <source>
        <dbReference type="PROSITE-ProRule" id="PRU00023"/>
    </source>
</evidence>
<feature type="repeat" description="ANK" evidence="10">
    <location>
        <begin position="197"/>
        <end position="218"/>
    </location>
</feature>
<name>A0A8H6A2U7_PETAA</name>
<feature type="transmembrane region" description="Helical" evidence="12">
    <location>
        <begin position="972"/>
        <end position="997"/>
    </location>
</feature>
<feature type="repeat" description="ANK" evidence="10">
    <location>
        <begin position="300"/>
        <end position="323"/>
    </location>
</feature>
<dbReference type="InterPro" id="IPR036770">
    <property type="entry name" value="Ankyrin_rpt-contain_sf"/>
</dbReference>
<keyword evidence="16" id="KW-1185">Reference proteome</keyword>
<feature type="repeat" description="ANK" evidence="10">
    <location>
        <begin position="124"/>
        <end position="156"/>
    </location>
</feature>
<keyword evidence="3" id="KW-0285">Flavoprotein</keyword>
<keyword evidence="6 12" id="KW-1133">Transmembrane helix</keyword>
<dbReference type="PRINTS" id="PR01415">
    <property type="entry name" value="ANKYRIN"/>
</dbReference>
<evidence type="ECO:0000313" key="16">
    <source>
        <dbReference type="Proteomes" id="UP000541154"/>
    </source>
</evidence>
<proteinExistence type="inferred from homology"/>
<feature type="domain" description="FAD/NAD(P)-binding" evidence="13">
    <location>
        <begin position="1099"/>
        <end position="1410"/>
    </location>
</feature>
<dbReference type="PROSITE" id="PS50297">
    <property type="entry name" value="ANK_REP_REGION"/>
    <property type="match status" value="6"/>
</dbReference>
<dbReference type="Pfam" id="PF00023">
    <property type="entry name" value="Ank"/>
    <property type="match status" value="1"/>
</dbReference>
<evidence type="ECO:0000256" key="2">
    <source>
        <dbReference type="ARBA" id="ARBA00005272"/>
    </source>
</evidence>
<dbReference type="PRINTS" id="PR00368">
    <property type="entry name" value="FADPNR"/>
</dbReference>
<dbReference type="SUPFAM" id="SSF144083">
    <property type="entry name" value="Magnesium transport protein CorA, transmembrane region"/>
    <property type="match status" value="1"/>
</dbReference>
<keyword evidence="8" id="KW-0520">NAD</keyword>
<reference evidence="15 16" key="1">
    <citation type="submission" date="2019-04" db="EMBL/GenBank/DDBJ databases">
        <title>Aspergillus burnettii sp. nov., novel species from soil in southeast Queensland.</title>
        <authorList>
            <person name="Gilchrist C.L.M."/>
            <person name="Pitt J.I."/>
            <person name="Lange L."/>
            <person name="Lacey H.J."/>
            <person name="Vuong D."/>
            <person name="Midgley D.J."/>
            <person name="Greenfield P."/>
            <person name="Bradbury M."/>
            <person name="Lacey E."/>
            <person name="Busk P.K."/>
            <person name="Pilgaard B."/>
            <person name="Chooi Y.H."/>
            <person name="Piggott A.M."/>
        </authorList>
    </citation>
    <scope>NUCLEOTIDE SEQUENCE [LARGE SCALE GENOMIC DNA]</scope>
    <source>
        <strain evidence="15 16">FRR 5400</strain>
    </source>
</reference>
<keyword evidence="4 12" id="KW-0812">Transmembrane</keyword>
<keyword evidence="10" id="KW-0040">ANK repeat</keyword>
<feature type="compositionally biased region" description="Basic and acidic residues" evidence="11">
    <location>
        <begin position="564"/>
        <end position="581"/>
    </location>
</feature>
<keyword evidence="9 12" id="KW-0472">Membrane</keyword>
<accession>A0A8H6A2U7</accession>
<dbReference type="Pfam" id="PF07992">
    <property type="entry name" value="Pyr_redox_2"/>
    <property type="match status" value="1"/>
</dbReference>
<protein>
    <submittedName>
        <fullName evidence="15">Uncharacterized protein</fullName>
    </submittedName>
</protein>
<feature type="domain" description="External alternative NADH-ubiquinone oxidoreductase-like C-terminal" evidence="14">
    <location>
        <begin position="1526"/>
        <end position="1591"/>
    </location>
</feature>
<feature type="repeat" description="ANK" evidence="10">
    <location>
        <begin position="234"/>
        <end position="266"/>
    </location>
</feature>
<sequence>MSRSRSSIASDSHDRLEPRLLRAAENDSVEALRHIIELAHENGQYSDNFLRVGLMRSCERGCIVATRYLLDLLCANPKDASNKPSPLAATNRPSPLLRAVERNHVRIVQLLLDYGAPLETTDKDGRTALMMAAWKNHWHVLQVLIARGANVNAKDNRKRNVLHNLAADKHCNWGEDVIVLLLRTACEIDGEAGRDELGRTPLHWACATGKLRFAELLLTRPHGPIADINAIEVRSKSALHIAIAHDWDDIVQLLLRHGADVDSRSDGGWTPLHNACDKGAKEIVRILLHAGARINSQLLNGVTPLHLAAQAGHTEVVEVLLERPDLKRRIRDNFGCTPFLRAAQFKRKDIVLLLAPFRNVDTLSPDARGACEGFEATIVDFGNFRNENRVTKTSVFNLLYGRDPENPHKQAFTTIPRDSKATDFRWIHLPANNLAWVEALLTKNFIEEGAHDIESFKGLEKSFHYQHRGQRTHSHFMRPMCQCTHRKLRPREEESSEENAEPKIPQIVINGRLQEPPKSPATGGSHNAKKQKPRGSKSERADSDDATNSSQGKKAKSTTKRGKSKGEWVSKSESKNDERHRPPSSLCKEQGHSITSNVCVFMPYLHFETAERRLKMEEAIQRAETLNLQPGLSRSPTRDEMLIRAHLASSTASLHVRRTLDQFFYPNIDTHTRDQDQVVYRYQTKGQGRERYGTEPKIFMVDQLWMWIMGTNLIVTSFAQRWEQPKNDPLNVLDGIIEDINSKTREPVRSVYDLANIITNRCSGVFDRHRMGDEEYQFLDMFESSIGIATDRETVLFNRFNRASAQASDWLKNHRKLSRFSRSSQSKKDAADGEGEEQFVEDEDEVPLFVDNLLDIGQEIDLLGEAKDIRDELNMIRTVLQHQQDVLLDFQDVICGIHQIQNRPQYEVKKRFKEQQRTIDMHLKDIDRMDKQAERIYSSITDLLDLKQKHANAFEARFARDQAAGTTRQGKIMMVFTIVTTIFLPLSFIASFFTINLQEFPHGADGSEQLHLSYVTKYTFGIGFSISIPLILIALIVDDISDGCQEAIRRTRRWLFHRKKNARRRPAIEEPRPTTALELEKMFSGTKSRRSADTEGKERVVILGSGWGGYTLSRKLSPSSFSPLIISPRSYFVFTPLLTDAAGGSLDFSHIVEPIRDPRAKVDFIQAAARAVNLEKKTVLCESTVVKSGVTETPRTHEYERETASLRPMQEARRWERGDYFEVPYDKLIISVGAVSKTFNTPGVRHNAMFFKDIGDARRVKRRVRECFELAVLPTTTPEMRKWLLHFAIVGAGPTGTELAASLRDFIYKDMMTLYPALKELPRITLYDVAPKVLSMFDESLSKWAMETMKKEGIDIKTSHHVEGLRWGVPGAEPPYEMDPKRCLTLKTKEEGEVGVGMCVWVTGNAMNPLVSKALQDVETFPTASTLMKDGTKPPSDLAKDSSWHIKKAPKVGALLVDGQLRVQLENADGKTAVLQDVFALGDNAMPETGAPPATAQATTQEAKWLATRLNKGDIQSSPPFSFHNMGTLAYIGNANALMQFPAEDDKPPEYLTGRMAWLVWNSAYLTMSMSWRNKLRVAFRWLLNNVFGRDVSRY</sequence>
<dbReference type="Proteomes" id="UP000541154">
    <property type="component" value="Unassembled WGS sequence"/>
</dbReference>
<dbReference type="Pfam" id="PF22366">
    <property type="entry name" value="NDH2_C"/>
    <property type="match status" value="1"/>
</dbReference>
<dbReference type="InterPro" id="IPR002110">
    <property type="entry name" value="Ankyrin_rpt"/>
</dbReference>
<evidence type="ECO:0000256" key="11">
    <source>
        <dbReference type="SAM" id="MobiDB-lite"/>
    </source>
</evidence>
<dbReference type="InterPro" id="IPR045024">
    <property type="entry name" value="NDH-2"/>
</dbReference>
<organism evidence="15 16">
    <name type="scientific">Petromyces alliaceus</name>
    <name type="common">Aspergillus alliaceus</name>
    <dbReference type="NCBI Taxonomy" id="209559"/>
    <lineage>
        <taxon>Eukaryota</taxon>
        <taxon>Fungi</taxon>
        <taxon>Dikarya</taxon>
        <taxon>Ascomycota</taxon>
        <taxon>Pezizomycotina</taxon>
        <taxon>Eurotiomycetes</taxon>
        <taxon>Eurotiomycetidae</taxon>
        <taxon>Eurotiales</taxon>
        <taxon>Aspergillaceae</taxon>
        <taxon>Aspergillus</taxon>
        <taxon>Aspergillus subgen. Circumdati</taxon>
    </lineage>
</organism>
<dbReference type="InterPro" id="IPR023753">
    <property type="entry name" value="FAD/NAD-binding_dom"/>
</dbReference>
<feature type="transmembrane region" description="Helical" evidence="12">
    <location>
        <begin position="1018"/>
        <end position="1037"/>
    </location>
</feature>
<evidence type="ECO:0000256" key="3">
    <source>
        <dbReference type="ARBA" id="ARBA00022630"/>
    </source>
</evidence>
<dbReference type="SMART" id="SM00248">
    <property type="entry name" value="ANK"/>
    <property type="match status" value="7"/>
</dbReference>
<evidence type="ECO:0000256" key="5">
    <source>
        <dbReference type="ARBA" id="ARBA00022827"/>
    </source>
</evidence>
<dbReference type="PANTHER" id="PTHR43706:SF17">
    <property type="entry name" value="NADH DEHYDROGENASE (EUROFUNG)"/>
    <property type="match status" value="1"/>
</dbReference>
<dbReference type="Gene3D" id="1.25.40.20">
    <property type="entry name" value="Ankyrin repeat-containing domain"/>
    <property type="match status" value="2"/>
</dbReference>
<dbReference type="EMBL" id="SPNV01000118">
    <property type="protein sequence ID" value="KAF5860816.1"/>
    <property type="molecule type" value="Genomic_DNA"/>
</dbReference>
<dbReference type="GO" id="GO:0016020">
    <property type="term" value="C:membrane"/>
    <property type="evidence" value="ECO:0007669"/>
    <property type="project" value="UniProtKB-SubCell"/>
</dbReference>
<evidence type="ECO:0000256" key="4">
    <source>
        <dbReference type="ARBA" id="ARBA00022692"/>
    </source>
</evidence>
<dbReference type="Pfam" id="PF01544">
    <property type="entry name" value="CorA"/>
    <property type="match status" value="1"/>
</dbReference>
<evidence type="ECO:0000313" key="15">
    <source>
        <dbReference type="EMBL" id="KAF5860816.1"/>
    </source>
</evidence>
<evidence type="ECO:0000256" key="6">
    <source>
        <dbReference type="ARBA" id="ARBA00022989"/>
    </source>
</evidence>
<dbReference type="Pfam" id="PF12796">
    <property type="entry name" value="Ank_2"/>
    <property type="match status" value="2"/>
</dbReference>
<keyword evidence="7" id="KW-0560">Oxidoreductase</keyword>